<dbReference type="InterPro" id="IPR050131">
    <property type="entry name" value="Peptidase_S8_subtilisin-like"/>
</dbReference>
<evidence type="ECO:0000256" key="6">
    <source>
        <dbReference type="PIRSR" id="PIRSR615500-1"/>
    </source>
</evidence>
<evidence type="ECO:0000313" key="11">
    <source>
        <dbReference type="EMBL" id="EGL82039.1"/>
    </source>
</evidence>
<dbReference type="Gene3D" id="3.40.50.200">
    <property type="entry name" value="Peptidase S8/S53 domain"/>
    <property type="match status" value="1"/>
</dbReference>
<keyword evidence="5 7" id="KW-0720">Serine protease</keyword>
<dbReference type="InterPro" id="IPR022398">
    <property type="entry name" value="Peptidase_S8_His-AS"/>
</dbReference>
<evidence type="ECO:0000256" key="5">
    <source>
        <dbReference type="ARBA" id="ARBA00022825"/>
    </source>
</evidence>
<dbReference type="Pfam" id="PF00082">
    <property type="entry name" value="Peptidase_S8"/>
    <property type="match status" value="1"/>
</dbReference>
<dbReference type="GO" id="GO:0016020">
    <property type="term" value="C:membrane"/>
    <property type="evidence" value="ECO:0007669"/>
    <property type="project" value="InterPro"/>
</dbReference>
<dbReference type="CDD" id="cd07474">
    <property type="entry name" value="Peptidases_S8_subtilisin_Vpr-like"/>
    <property type="match status" value="1"/>
</dbReference>
<evidence type="ECO:0000256" key="4">
    <source>
        <dbReference type="ARBA" id="ARBA00022801"/>
    </source>
</evidence>
<evidence type="ECO:0000256" key="3">
    <source>
        <dbReference type="ARBA" id="ARBA00022729"/>
    </source>
</evidence>
<dbReference type="InterPro" id="IPR023827">
    <property type="entry name" value="Peptidase_S8_Asp-AS"/>
</dbReference>
<evidence type="ECO:0000256" key="9">
    <source>
        <dbReference type="SAM" id="MobiDB-lite"/>
    </source>
</evidence>
<dbReference type="eggNOG" id="COG1404">
    <property type="taxonomic scope" value="Bacteria"/>
</dbReference>
<comment type="similarity">
    <text evidence="1 7 8">Belongs to the peptidase S8 family.</text>
</comment>
<dbReference type="PROSITE" id="PS51272">
    <property type="entry name" value="SLH"/>
    <property type="match status" value="3"/>
</dbReference>
<sequence>MNKAKKWSVVLIIFLLFFTPIFPYYSVYAISDNGIKVAISQSEFPLVNPFISLEEQRINKFSELLDKEGQETEEKQGVYIDPQIDVKTDQKIRVILEFNEVPLVIKKAFARYTNQKYDVKNEEIQLEEHVQQFHHILAKHRIKARITSVYKYVFNGVALEIRGNDIEKLNSIPGIKAVYANYWYQPAETLMTSTSNQDQANFDLMGIPELWALGYEGRGIKVGVIDTGIDYNHPDLQEAYKGGANFVEDGRSDPYEGDSKVNTSHGTHVSGIISARGSQPNGMRGIAPQSELYVYRVLGPSGGTTEWIVNGIEQAVKDGMDVINLSLGSSINHSDEPTSRAVNNAMLDGVIVVVANGNSGPEMGTVGAPATAALGISTGALAKPYDQDRAKIAEFSSRGPVKDTLDIKPDVVAPGVSIWSTVPGKNGDYSSAYAAFDGTSMAAPHVAGLAALLREAYPDLSVFEIKALIMNTAVKVGSHGEYTLRDMGAGLVQGHDAFLSPVLAKVPEIAYYTKHENGIPRLTAAEHYTGLLNYRMIKPDDGESLKSMTVELQNISDQPVTYYVDWDFLDEKLEGKGVSLSLSTDEVTVPANSHVELSVTLMVEDGAQYGIYEGYITFTTEQYPDLNVPFIVYLGHDFDKKGIDIVSITPQYFNTEIEQIVIRYKLHNDVKLLWLFIYDRSQDEVIGIIDYFTDSSKGEKTYSWNKYYYDFDTEQLELISDGVYSLYMVAVDHANLEYHDWIDFYVYSQPPQVRIKQAENDNISIVENFVNGEVMSLFSKLGIADTTIDVFYKILKEEKVYHSGRLSVDHAGYFELRDVFPEGISKLELELRDIAGNSATQTFSVELSKVYLLENIHEQQSIAIGNTITLVFPPYFVKGSENDTFEIKFSTKKYNNRDFKPNYTSYGPVYSFSLYKNGELLKQPFDKPVRLIINTNHLDLNKLEEQMISAYFVEQTPIHVGGRAKEGRFEVELDRFGEIILMTYDPGFIDVGRFPWAEDSIRVLASQRIINGVSSTRFAPENDITRAQFVTILVNVLDLEKKENGASIVFSDVVNDPHSKWYGKNLDIAVSHGIVTGVGQNRFNPHQSISRSEMATMLARALRVFGYESKDIDLSQYKDAGEIPWWAEEGFKLTVDLGIITGTNRGLEPRATGNRAQAVVMLKRLYDLIYYPKDE</sequence>
<feature type="active site" description="Charge relay system" evidence="6 7">
    <location>
        <position position="265"/>
    </location>
</feature>
<dbReference type="PROSITE" id="PS00136">
    <property type="entry name" value="SUBTILASE_ASP"/>
    <property type="match status" value="1"/>
</dbReference>
<feature type="active site" description="Charge relay system" evidence="6 7">
    <location>
        <position position="440"/>
    </location>
</feature>
<keyword evidence="2 7" id="KW-0645">Protease</keyword>
<dbReference type="PANTHER" id="PTHR43806">
    <property type="entry name" value="PEPTIDASE S8"/>
    <property type="match status" value="1"/>
</dbReference>
<organism evidence="11 12">
    <name type="scientific">Caldalkalibacillus thermarum (strain TA2.A1)</name>
    <dbReference type="NCBI Taxonomy" id="986075"/>
    <lineage>
        <taxon>Bacteria</taxon>
        <taxon>Bacillati</taxon>
        <taxon>Bacillota</taxon>
        <taxon>Bacilli</taxon>
        <taxon>Bacillales</taxon>
        <taxon>Bacillaceae</taxon>
        <taxon>Caldalkalibacillus</taxon>
    </lineage>
</organism>
<dbReference type="AlphaFoldDB" id="F5L997"/>
<dbReference type="InterPro" id="IPR023828">
    <property type="entry name" value="Peptidase_S8_Ser-AS"/>
</dbReference>
<dbReference type="InterPro" id="IPR034213">
    <property type="entry name" value="S8_Vpr-like"/>
</dbReference>
<feature type="domain" description="SLH" evidence="10">
    <location>
        <begin position="984"/>
        <end position="1047"/>
    </location>
</feature>
<dbReference type="InterPro" id="IPR015500">
    <property type="entry name" value="Peptidase_S8_subtilisin-rel"/>
</dbReference>
<evidence type="ECO:0000256" key="2">
    <source>
        <dbReference type="ARBA" id="ARBA00022670"/>
    </source>
</evidence>
<comment type="caution">
    <text evidence="11">The sequence shown here is derived from an EMBL/GenBank/DDBJ whole genome shotgun (WGS) entry which is preliminary data.</text>
</comment>
<dbReference type="OrthoDB" id="9798386at2"/>
<dbReference type="GO" id="GO:0006508">
    <property type="term" value="P:proteolysis"/>
    <property type="evidence" value="ECO:0007669"/>
    <property type="project" value="UniProtKB-KW"/>
</dbReference>
<dbReference type="Proteomes" id="UP000010716">
    <property type="component" value="Unassembled WGS sequence"/>
</dbReference>
<feature type="region of interest" description="Disordered" evidence="9">
    <location>
        <begin position="255"/>
        <end position="281"/>
    </location>
</feature>
<dbReference type="InterPro" id="IPR010259">
    <property type="entry name" value="S8pro/Inhibitor_I9"/>
</dbReference>
<dbReference type="PRINTS" id="PR00723">
    <property type="entry name" value="SUBTILISIN"/>
</dbReference>
<feature type="domain" description="SLH" evidence="10">
    <location>
        <begin position="1049"/>
        <end position="1112"/>
    </location>
</feature>
<evidence type="ECO:0000256" key="8">
    <source>
        <dbReference type="RuleBase" id="RU003355"/>
    </source>
</evidence>
<dbReference type="InterPro" id="IPR000209">
    <property type="entry name" value="Peptidase_S8/S53_dom"/>
</dbReference>
<feature type="domain" description="SLH" evidence="10">
    <location>
        <begin position="1114"/>
        <end position="1175"/>
    </location>
</feature>
<reference evidence="11 12" key="1">
    <citation type="journal article" date="2011" name="J. Bacteriol.">
        <title>Draft genome sequence of the thermoalkaliphilic Caldalkalibacillus thermarum strain TA2.A1.</title>
        <authorList>
            <person name="Kalamorz F."/>
            <person name="Keis S."/>
            <person name="McMillan D.G."/>
            <person name="Olsson K."/>
            <person name="Stanton J.A."/>
            <person name="Stockwell P."/>
            <person name="Black M.A."/>
            <person name="Klingeman D.M."/>
            <person name="Land M.L."/>
            <person name="Han C.S."/>
            <person name="Martin S.L."/>
            <person name="Becher S.A."/>
            <person name="Peddie C.J."/>
            <person name="Morgan H.W."/>
            <person name="Matthies D."/>
            <person name="Preiss L."/>
            <person name="Meier T."/>
            <person name="Brown S.D."/>
            <person name="Cook G.M."/>
        </authorList>
    </citation>
    <scope>NUCLEOTIDE SEQUENCE [LARGE SCALE GENOMIC DNA]</scope>
    <source>
        <strain evidence="11 12">TA2.A1</strain>
    </source>
</reference>
<evidence type="ECO:0000313" key="12">
    <source>
        <dbReference type="Proteomes" id="UP000010716"/>
    </source>
</evidence>
<dbReference type="Pfam" id="PF06280">
    <property type="entry name" value="fn3_5"/>
    <property type="match status" value="1"/>
</dbReference>
<gene>
    <name evidence="11" type="ORF">CathTA2_2402</name>
</gene>
<name>F5L997_CALTT</name>
<dbReference type="Pfam" id="PF05922">
    <property type="entry name" value="Inhibitor_I9"/>
    <property type="match status" value="1"/>
</dbReference>
<dbReference type="EMBL" id="AFCE01000156">
    <property type="protein sequence ID" value="EGL82039.1"/>
    <property type="molecule type" value="Genomic_DNA"/>
</dbReference>
<dbReference type="PROSITE" id="PS51892">
    <property type="entry name" value="SUBTILASE"/>
    <property type="match status" value="1"/>
</dbReference>
<evidence type="ECO:0000256" key="7">
    <source>
        <dbReference type="PROSITE-ProRule" id="PRU01240"/>
    </source>
</evidence>
<evidence type="ECO:0000259" key="10">
    <source>
        <dbReference type="PROSITE" id="PS51272"/>
    </source>
</evidence>
<dbReference type="Pfam" id="PF00395">
    <property type="entry name" value="SLH"/>
    <property type="match status" value="3"/>
</dbReference>
<keyword evidence="4 7" id="KW-0378">Hydrolase</keyword>
<dbReference type="PROSITE" id="PS00138">
    <property type="entry name" value="SUBTILASE_SER"/>
    <property type="match status" value="1"/>
</dbReference>
<feature type="active site" description="Charge relay system" evidence="6 7">
    <location>
        <position position="226"/>
    </location>
</feature>
<dbReference type="InterPro" id="IPR001119">
    <property type="entry name" value="SLH_dom"/>
</dbReference>
<dbReference type="Gene3D" id="2.60.40.1710">
    <property type="entry name" value="Subtilisin-like superfamily"/>
    <property type="match status" value="1"/>
</dbReference>
<proteinExistence type="inferred from homology"/>
<dbReference type="SUPFAM" id="SSF52743">
    <property type="entry name" value="Subtilisin-like"/>
    <property type="match status" value="1"/>
</dbReference>
<dbReference type="GO" id="GO:0004252">
    <property type="term" value="F:serine-type endopeptidase activity"/>
    <property type="evidence" value="ECO:0007669"/>
    <property type="project" value="UniProtKB-UniRule"/>
</dbReference>
<evidence type="ECO:0000256" key="1">
    <source>
        <dbReference type="ARBA" id="ARBA00011073"/>
    </source>
</evidence>
<dbReference type="MEROPS" id="S08.108"/>
<accession>F5L997</accession>
<protein>
    <submittedName>
        <fullName evidence="11">Peptidase S8 and S53 subtilisin kexin sedolisin</fullName>
    </submittedName>
</protein>
<dbReference type="PANTHER" id="PTHR43806:SF65">
    <property type="entry name" value="SERINE PROTEASE APRX"/>
    <property type="match status" value="1"/>
</dbReference>
<dbReference type="RefSeq" id="WP_007505769.1">
    <property type="nucleotide sequence ID" value="NZ_AFCE01000156.1"/>
</dbReference>
<keyword evidence="3" id="KW-0732">Signal</keyword>
<dbReference type="InterPro" id="IPR010435">
    <property type="entry name" value="C5a/SBT2-like_Fn3"/>
</dbReference>
<dbReference type="InterPro" id="IPR036852">
    <property type="entry name" value="Peptidase_S8/S53_dom_sf"/>
</dbReference>
<dbReference type="PROSITE" id="PS00137">
    <property type="entry name" value="SUBTILASE_HIS"/>
    <property type="match status" value="1"/>
</dbReference>